<comment type="subcellular location">
    <subcellularLocation>
        <location evidence="1 11">Cell membrane</location>
        <topology evidence="1 11">Multi-pass membrane protein</topology>
    </subcellularLocation>
</comment>
<dbReference type="RefSeq" id="XP_008592827.1">
    <property type="nucleotide sequence ID" value="XM_008594605.1"/>
</dbReference>
<evidence type="ECO:0000313" key="13">
    <source>
        <dbReference type="Proteomes" id="UP000694923"/>
    </source>
</evidence>
<evidence type="ECO:0000256" key="2">
    <source>
        <dbReference type="ARBA" id="ARBA00010663"/>
    </source>
</evidence>
<feature type="transmembrane region" description="Helical" evidence="11">
    <location>
        <begin position="265"/>
        <end position="286"/>
    </location>
</feature>
<dbReference type="Proteomes" id="UP000694923">
    <property type="component" value="Unplaced"/>
</dbReference>
<keyword evidence="6 11" id="KW-1133">Transmembrane helix</keyword>
<dbReference type="InterPro" id="IPR017452">
    <property type="entry name" value="GPCR_Rhodpsn_7TM"/>
</dbReference>
<keyword evidence="3 11" id="KW-1003">Cell membrane</keyword>
<dbReference type="InterPro" id="IPR004072">
    <property type="entry name" value="Vmron_rcpt_1"/>
</dbReference>
<sequence>MATRDLATGMIFLLQTMVGILGNFSILYHYLFLYFTGCRFRSTDTILKHLTVANCLVILCKGVPQTMAALGLKYFLSDTGCKLVFYFHRLGRDVSIGTTCLLSVFQAITMSPRNSRWAELKVKAAKYMGTSNILCWVLHMIPNIVVPVYVTGKLVNKSLTNKRDYDYCYTADLEEITSSLYVSVLFFHDGFCLGLMLLASSSMVSILYRHKRRVRHIHRNNSSSRPSPESTATQNVLVLVSTFVSLCTLSSIFHIFVSLSNNPSVWLVNTSALIAACFPAVSPYILMSHDSRVSKLCFA</sequence>
<evidence type="ECO:0000256" key="4">
    <source>
        <dbReference type="ARBA" id="ARBA00022507"/>
    </source>
</evidence>
<keyword evidence="7 11" id="KW-0297">G-protein coupled receptor</keyword>
<organism evidence="13 14">
    <name type="scientific">Galeopterus variegatus</name>
    <name type="common">Malayan flying lemur</name>
    <name type="synonym">Cynocephalus variegatus</name>
    <dbReference type="NCBI Taxonomy" id="482537"/>
    <lineage>
        <taxon>Eukaryota</taxon>
        <taxon>Metazoa</taxon>
        <taxon>Chordata</taxon>
        <taxon>Craniata</taxon>
        <taxon>Vertebrata</taxon>
        <taxon>Euteleostomi</taxon>
        <taxon>Mammalia</taxon>
        <taxon>Eutheria</taxon>
        <taxon>Euarchontoglires</taxon>
        <taxon>Dermoptera</taxon>
        <taxon>Cynocephalidae</taxon>
        <taxon>Galeopterus</taxon>
    </lineage>
</organism>
<dbReference type="Pfam" id="PF03402">
    <property type="entry name" value="V1R"/>
    <property type="match status" value="1"/>
</dbReference>
<keyword evidence="5 11" id="KW-0812">Transmembrane</keyword>
<evidence type="ECO:0000256" key="5">
    <source>
        <dbReference type="ARBA" id="ARBA00022692"/>
    </source>
</evidence>
<comment type="similarity">
    <text evidence="2 11">Belongs to the G-protein coupled receptor 1 family.</text>
</comment>
<dbReference type="PRINTS" id="PR01534">
    <property type="entry name" value="VOMERONASL1R"/>
</dbReference>
<evidence type="ECO:0000256" key="11">
    <source>
        <dbReference type="RuleBase" id="RU364061"/>
    </source>
</evidence>
<evidence type="ECO:0000256" key="3">
    <source>
        <dbReference type="ARBA" id="ARBA00022475"/>
    </source>
</evidence>
<feature type="transmembrane region" description="Helical" evidence="11">
    <location>
        <begin position="236"/>
        <end position="259"/>
    </location>
</feature>
<evidence type="ECO:0000256" key="7">
    <source>
        <dbReference type="ARBA" id="ARBA00023040"/>
    </source>
</evidence>
<dbReference type="SUPFAM" id="SSF81321">
    <property type="entry name" value="Family A G protein-coupled receptor-like"/>
    <property type="match status" value="1"/>
</dbReference>
<proteinExistence type="inferred from homology"/>
<keyword evidence="4 11" id="KW-0589">Pheromone response</keyword>
<name>A0ABM0SIY6_GALVR</name>
<keyword evidence="8 11" id="KW-0472">Membrane</keyword>
<dbReference type="Gene3D" id="1.20.1070.10">
    <property type="entry name" value="Rhodopsin 7-helix transmembrane proteins"/>
    <property type="match status" value="1"/>
</dbReference>
<dbReference type="GeneID" id="103610435"/>
<keyword evidence="10 11" id="KW-0807">Transducer</keyword>
<gene>
    <name evidence="14" type="primary">LOC103610435</name>
</gene>
<protein>
    <recommendedName>
        <fullName evidence="11">Vomeronasal type-1 receptor</fullName>
    </recommendedName>
</protein>
<keyword evidence="9 11" id="KW-0675">Receptor</keyword>
<dbReference type="PROSITE" id="PS50262">
    <property type="entry name" value="G_PROTEIN_RECEP_F1_2"/>
    <property type="match status" value="1"/>
</dbReference>
<dbReference type="CDD" id="cd13949">
    <property type="entry name" value="7tm_V1R_pheromone"/>
    <property type="match status" value="1"/>
</dbReference>
<keyword evidence="13" id="KW-1185">Reference proteome</keyword>
<accession>A0ABM0SIY6</accession>
<dbReference type="PANTHER" id="PTHR24062">
    <property type="entry name" value="VOMERONASAL TYPE-1 RECEPTOR"/>
    <property type="match status" value="1"/>
</dbReference>
<evidence type="ECO:0000256" key="8">
    <source>
        <dbReference type="ARBA" id="ARBA00023136"/>
    </source>
</evidence>
<reference evidence="14" key="1">
    <citation type="submission" date="2025-08" db="UniProtKB">
        <authorList>
            <consortium name="RefSeq"/>
        </authorList>
    </citation>
    <scope>IDENTIFICATION</scope>
</reference>
<evidence type="ECO:0000259" key="12">
    <source>
        <dbReference type="PROSITE" id="PS50262"/>
    </source>
</evidence>
<evidence type="ECO:0000256" key="10">
    <source>
        <dbReference type="ARBA" id="ARBA00023224"/>
    </source>
</evidence>
<feature type="domain" description="G-protein coupled receptors family 1 profile" evidence="12">
    <location>
        <begin position="22"/>
        <end position="286"/>
    </location>
</feature>
<evidence type="ECO:0000256" key="6">
    <source>
        <dbReference type="ARBA" id="ARBA00022989"/>
    </source>
</evidence>
<feature type="transmembrane region" description="Helical" evidence="11">
    <location>
        <begin position="185"/>
        <end position="208"/>
    </location>
</feature>
<evidence type="ECO:0000256" key="1">
    <source>
        <dbReference type="ARBA" id="ARBA00004651"/>
    </source>
</evidence>
<feature type="transmembrane region" description="Helical" evidence="11">
    <location>
        <begin position="133"/>
        <end position="150"/>
    </location>
</feature>
<evidence type="ECO:0000256" key="9">
    <source>
        <dbReference type="ARBA" id="ARBA00023170"/>
    </source>
</evidence>
<evidence type="ECO:0000313" key="14">
    <source>
        <dbReference type="RefSeq" id="XP_008592827.1"/>
    </source>
</evidence>
<feature type="transmembrane region" description="Helical" evidence="11">
    <location>
        <begin position="6"/>
        <end position="31"/>
    </location>
</feature>